<keyword evidence="1" id="KW-0812">Transmembrane</keyword>
<feature type="domain" description="DUF6680" evidence="2">
    <location>
        <begin position="1"/>
        <end position="170"/>
    </location>
</feature>
<reference evidence="3 4" key="1">
    <citation type="submission" date="2018-08" db="EMBL/GenBank/DDBJ databases">
        <title>Acidipila sp. 4G-K13, an acidobacterium isolated from forest soil.</title>
        <authorList>
            <person name="Gao Z.-H."/>
            <person name="Qiu L.-H."/>
        </authorList>
    </citation>
    <scope>NUCLEOTIDE SEQUENCE [LARGE SCALE GENOMIC DNA]</scope>
    <source>
        <strain evidence="3 4">4G-K13</strain>
    </source>
</reference>
<dbReference type="InterPro" id="IPR046502">
    <property type="entry name" value="DUF6680"/>
</dbReference>
<feature type="transmembrane region" description="Helical" evidence="1">
    <location>
        <begin position="6"/>
        <end position="22"/>
    </location>
</feature>
<comment type="caution">
    <text evidence="3">The sequence shown here is derived from an EMBL/GenBank/DDBJ whole genome shotgun (WGS) entry which is preliminary data.</text>
</comment>
<evidence type="ECO:0000259" key="2">
    <source>
        <dbReference type="Pfam" id="PF20385"/>
    </source>
</evidence>
<gene>
    <name evidence="3" type="ORF">D0Y96_10540</name>
</gene>
<evidence type="ECO:0000313" key="4">
    <source>
        <dbReference type="Proteomes" id="UP000264702"/>
    </source>
</evidence>
<protein>
    <recommendedName>
        <fullName evidence="2">DUF6680 domain-containing protein</fullName>
    </recommendedName>
</protein>
<dbReference type="EMBL" id="QVQT01000003">
    <property type="protein sequence ID" value="RFU17121.1"/>
    <property type="molecule type" value="Genomic_DNA"/>
</dbReference>
<organism evidence="3 4">
    <name type="scientific">Paracidobacterium acidisoli</name>
    <dbReference type="NCBI Taxonomy" id="2303751"/>
    <lineage>
        <taxon>Bacteria</taxon>
        <taxon>Pseudomonadati</taxon>
        <taxon>Acidobacteriota</taxon>
        <taxon>Terriglobia</taxon>
        <taxon>Terriglobales</taxon>
        <taxon>Acidobacteriaceae</taxon>
        <taxon>Paracidobacterium</taxon>
    </lineage>
</organism>
<accession>A0A372IQS7</accession>
<keyword evidence="1" id="KW-0472">Membrane</keyword>
<evidence type="ECO:0000313" key="3">
    <source>
        <dbReference type="EMBL" id="RFU17121.1"/>
    </source>
</evidence>
<dbReference type="AlphaFoldDB" id="A0A372IQS7"/>
<keyword evidence="4" id="KW-1185">Reference proteome</keyword>
<sequence length="179" mass="21048">MKLTDILTILALIIGPIMALAIQRELDKRREKDKRQREVFRAIWATRQFPARLNYRHVEALNMIGLEFEDDSQVIEAWKEYLDYLNRKEPATEKQQFYNERNAKFNALIFALSRSLRYKFTRLEIEKLAYSPVAHGTWAEQETILRKGVVRLFRGKFALPVHLVNELPAETEEADQPSA</sequence>
<dbReference type="Pfam" id="PF20385">
    <property type="entry name" value="DUF6680"/>
    <property type="match status" value="1"/>
</dbReference>
<dbReference type="OrthoDB" id="1493705at2"/>
<dbReference type="RefSeq" id="WP_117299445.1">
    <property type="nucleotide sequence ID" value="NZ_QVQT02000003.1"/>
</dbReference>
<evidence type="ECO:0000256" key="1">
    <source>
        <dbReference type="SAM" id="Phobius"/>
    </source>
</evidence>
<proteinExistence type="predicted"/>
<name>A0A372IQS7_9BACT</name>
<dbReference type="Proteomes" id="UP000264702">
    <property type="component" value="Unassembled WGS sequence"/>
</dbReference>
<keyword evidence="1" id="KW-1133">Transmembrane helix</keyword>